<gene>
    <name evidence="2" type="ORF">PVIIG_05573</name>
</gene>
<evidence type="ECO:0000313" key="3">
    <source>
        <dbReference type="Proteomes" id="UP000053562"/>
    </source>
</evidence>
<organism evidence="2 3">
    <name type="scientific">Plasmodium vivax India VII</name>
    <dbReference type="NCBI Taxonomy" id="1077284"/>
    <lineage>
        <taxon>Eukaryota</taxon>
        <taxon>Sar</taxon>
        <taxon>Alveolata</taxon>
        <taxon>Apicomplexa</taxon>
        <taxon>Aconoidasida</taxon>
        <taxon>Haemosporida</taxon>
        <taxon>Plasmodiidae</taxon>
        <taxon>Plasmodium</taxon>
        <taxon>Plasmodium (Plasmodium)</taxon>
    </lineage>
</organism>
<evidence type="ECO:0000256" key="1">
    <source>
        <dbReference type="SAM" id="Phobius"/>
    </source>
</evidence>
<feature type="transmembrane region" description="Helical" evidence="1">
    <location>
        <begin position="190"/>
        <end position="206"/>
    </location>
</feature>
<dbReference type="EMBL" id="KQ234156">
    <property type="protein sequence ID" value="KMZ82926.1"/>
    <property type="molecule type" value="Genomic_DNA"/>
</dbReference>
<dbReference type="AlphaFoldDB" id="A0A0J9SJY8"/>
<proteinExistence type="predicted"/>
<keyword evidence="1" id="KW-0472">Membrane</keyword>
<accession>A0A0J9SJY8</accession>
<keyword evidence="1" id="KW-0812">Transmembrane</keyword>
<protein>
    <recommendedName>
        <fullName evidence="4">VIR protein</fullName>
    </recommendedName>
</protein>
<evidence type="ECO:0000313" key="2">
    <source>
        <dbReference type="EMBL" id="KMZ82926.1"/>
    </source>
</evidence>
<feature type="transmembrane region" description="Helical" evidence="1">
    <location>
        <begin position="165"/>
        <end position="184"/>
    </location>
</feature>
<dbReference type="OrthoDB" id="10659189at2759"/>
<name>A0A0J9SJY8_PLAVI</name>
<evidence type="ECO:0008006" key="4">
    <source>
        <dbReference type="Google" id="ProtNLM"/>
    </source>
</evidence>
<reference evidence="2 3" key="1">
    <citation type="submission" date="2011-08" db="EMBL/GenBank/DDBJ databases">
        <title>The Genome Sequence of Plasmodium vivax India VII.</title>
        <authorList>
            <consortium name="The Broad Institute Genome Sequencing Platform"/>
            <consortium name="The Broad Institute Genome Sequencing Center for Infectious Disease"/>
            <person name="Neafsey D."/>
            <person name="Carlton J."/>
            <person name="Barnwell J."/>
            <person name="Collins W."/>
            <person name="Escalante A."/>
            <person name="Mullikin J."/>
            <person name="Saul A."/>
            <person name="Guigo R."/>
            <person name="Camara F."/>
            <person name="Young S.K."/>
            <person name="Zeng Q."/>
            <person name="Gargeya S."/>
            <person name="Fitzgerald M."/>
            <person name="Haas B."/>
            <person name="Abouelleil A."/>
            <person name="Alvarado L."/>
            <person name="Arachchi H.M."/>
            <person name="Berlin A."/>
            <person name="Brown A."/>
            <person name="Chapman S.B."/>
            <person name="Chen Z."/>
            <person name="Dunbar C."/>
            <person name="Freedman E."/>
            <person name="Gearin G."/>
            <person name="Gellesch M."/>
            <person name="Goldberg J."/>
            <person name="Griggs A."/>
            <person name="Gujja S."/>
            <person name="Heiman D."/>
            <person name="Howarth C."/>
            <person name="Larson L."/>
            <person name="Lui A."/>
            <person name="MacDonald P.J.P."/>
            <person name="Montmayeur A."/>
            <person name="Murphy C."/>
            <person name="Neiman D."/>
            <person name="Pearson M."/>
            <person name="Priest M."/>
            <person name="Roberts A."/>
            <person name="Saif S."/>
            <person name="Shea T."/>
            <person name="Shenoy N."/>
            <person name="Sisk P."/>
            <person name="Stolte C."/>
            <person name="Sykes S."/>
            <person name="Wortman J."/>
            <person name="Nusbaum C."/>
            <person name="Birren B."/>
        </authorList>
    </citation>
    <scope>NUCLEOTIDE SEQUENCE [LARGE SCALE GENOMIC DNA]</scope>
    <source>
        <strain evidence="2 3">India VII</strain>
    </source>
</reference>
<sequence>MKYLLYLDDCTDQHYQKQGIIYLYLWLPYYEVRNKIYDGSTLENMKKMMNLFERLHSNDKNIHNIYYNEIENILNYELNDLFYLYDKFDSFQKEKECTGNRCNCAQECVDTFKNSVDKCNKYGNVYFCNELEKFRKQYNIYMPSVKTCPKVDSYLPSFKNYSTPVIILISFITILVLSTLLFILYKVISIFIYLFIFTPFGSCVRFRSKRPQMIYSNYTNEDANLLYTRERRTTPEAKPYNISYNSI</sequence>
<dbReference type="Proteomes" id="UP000053562">
    <property type="component" value="Unassembled WGS sequence"/>
</dbReference>
<keyword evidence="1" id="KW-1133">Transmembrane helix</keyword>